<dbReference type="EMBL" id="LC646903">
    <property type="protein sequence ID" value="BDA39154.1"/>
    <property type="molecule type" value="Genomic_DNA"/>
</dbReference>
<sequence>MPASLNAGAHHVSDSSSRALLSACDTATYDVVVLRLLVVEAGAAQSTASRSGRIHRRSEPVRVRRDLEHSHARPALTLLLVVSEARSHHQPCPAEPWKLSRAGQSASSFPTLSAHIGPIEHQDDRFKGCGGGLCKRHPYYSAKRLISTRLTSQSHEAPYPGSRSRGAESRGPGQHRIRRGAAVVLFGAAGRNAARLCRAAPVRRGRVGGGQVPGPAAPRRRRELPHGAVIDLGSLGAVELAPDKSTVSVGVGATWGDVYEALDPHGLSVNGGRASTVVSQFQIVLADGSVVAADSKERPSLFRALKGGSNNFGIVTRITFETFRQGPVWSGTVYSLSSTAEAAIDNFVAFNSATSYDEYASVMTSFVYNQARGLPVVANLLQYTKEVTGTPAAFEGFMAVPNIYSSTSVASTLATTQATAALNSGGVRSLTYAVTLVSTKEVIQAAYEKWSTSYPAIKDVRNIIFSLVLEPLPPAIYQRHATTNTLGLADRAGALVVAELSVSWADAGDDALVSSTARALVDDIVAAAKSLGGFDPYIFANYANKDQAQDVIRSYGAESVSFLMQVRHEVDPKGIFTHLVPGGYKIPEH</sequence>
<evidence type="ECO:0000256" key="4">
    <source>
        <dbReference type="ARBA" id="ARBA00023002"/>
    </source>
</evidence>
<name>A0A8J9WH58_DIALO</name>
<proteinExistence type="inferred from homology"/>
<feature type="compositionally biased region" description="Basic and acidic residues" evidence="5">
    <location>
        <begin position="57"/>
        <end position="66"/>
    </location>
</feature>
<dbReference type="Gene3D" id="3.40.462.20">
    <property type="match status" value="1"/>
</dbReference>
<comment type="similarity">
    <text evidence="1">Belongs to the oxygen-dependent FAD-linked oxidoreductase family.</text>
</comment>
<dbReference type="Gene3D" id="3.30.465.10">
    <property type="match status" value="2"/>
</dbReference>
<gene>
    <name evidence="6" type="primary">orf-1</name>
</gene>
<keyword evidence="3" id="KW-0274">FAD</keyword>
<organism evidence="6">
    <name type="scientific">Diaporthe leptostromiformis</name>
    <name type="common">Lupinosis disease fungus</name>
    <name type="synonym">Phomopsis leptostromiformis</name>
    <dbReference type="NCBI Taxonomy" id="291059"/>
    <lineage>
        <taxon>Eukaryota</taxon>
        <taxon>Fungi</taxon>
        <taxon>Dikarya</taxon>
        <taxon>Ascomycota</taxon>
        <taxon>Pezizomycotina</taxon>
        <taxon>Sordariomycetes</taxon>
        <taxon>Sordariomycetidae</taxon>
        <taxon>Diaporthales</taxon>
        <taxon>Diaporthaceae</taxon>
        <taxon>Diaporthe</taxon>
    </lineage>
</organism>
<dbReference type="PANTHER" id="PTHR42973">
    <property type="entry name" value="BINDING OXIDOREDUCTASE, PUTATIVE (AFU_ORTHOLOGUE AFUA_1G17690)-RELATED"/>
    <property type="match status" value="1"/>
</dbReference>
<protein>
    <submittedName>
        <fullName evidence="6">Oxidoreductase</fullName>
    </submittedName>
</protein>
<evidence type="ECO:0000256" key="5">
    <source>
        <dbReference type="SAM" id="MobiDB-lite"/>
    </source>
</evidence>
<dbReference type="InterPro" id="IPR050416">
    <property type="entry name" value="FAD-linked_Oxidoreductase"/>
</dbReference>
<evidence type="ECO:0000256" key="3">
    <source>
        <dbReference type="ARBA" id="ARBA00022827"/>
    </source>
</evidence>
<dbReference type="GO" id="GO:0050660">
    <property type="term" value="F:flavin adenine dinucleotide binding"/>
    <property type="evidence" value="ECO:0007669"/>
    <property type="project" value="InterPro"/>
</dbReference>
<reference evidence="6" key="1">
    <citation type="journal article" date="2021" name="Angew. Chem. Int. Ed. Engl.">
        <title>Biosynthetic Studies of Phomopsins Unveil Posttranslational Installation of Dehydroamino Acids by UstYa Family Proteins.</title>
        <authorList>
            <person name="Sogahata K."/>
            <person name="Ozaki T."/>
            <person name="Igarashi Y."/>
            <person name="Naganuma Y."/>
            <person name="Liu C."/>
            <person name="Minami A."/>
            <person name="Oikawa H."/>
        </authorList>
    </citation>
    <scope>NUCLEOTIDE SEQUENCE</scope>
    <source>
        <strain evidence="6">ATCC 26115</strain>
    </source>
</reference>
<dbReference type="SUPFAM" id="SSF56176">
    <property type="entry name" value="FAD-binding/transporter-associated domain-like"/>
    <property type="match status" value="1"/>
</dbReference>
<evidence type="ECO:0000256" key="2">
    <source>
        <dbReference type="ARBA" id="ARBA00022630"/>
    </source>
</evidence>
<feature type="region of interest" description="Disordered" evidence="5">
    <location>
        <begin position="151"/>
        <end position="175"/>
    </location>
</feature>
<dbReference type="InterPro" id="IPR016169">
    <property type="entry name" value="FAD-bd_PCMH_sub2"/>
</dbReference>
<dbReference type="PANTHER" id="PTHR42973:SF22">
    <property type="entry name" value="FAD-BINDING PCMH-TYPE DOMAIN-CONTAINING PROTEIN-RELATED"/>
    <property type="match status" value="1"/>
</dbReference>
<dbReference type="AlphaFoldDB" id="A0A8J9WH58"/>
<accession>A0A8J9WH58</accession>
<feature type="region of interest" description="Disordered" evidence="5">
    <location>
        <begin position="47"/>
        <end position="66"/>
    </location>
</feature>
<evidence type="ECO:0000313" key="6">
    <source>
        <dbReference type="EMBL" id="BDA39154.1"/>
    </source>
</evidence>
<keyword evidence="2" id="KW-0285">Flavoprotein</keyword>
<dbReference type="InterPro" id="IPR036318">
    <property type="entry name" value="FAD-bd_PCMH-like_sf"/>
</dbReference>
<evidence type="ECO:0000256" key="1">
    <source>
        <dbReference type="ARBA" id="ARBA00005466"/>
    </source>
</evidence>
<dbReference type="GO" id="GO:0016491">
    <property type="term" value="F:oxidoreductase activity"/>
    <property type="evidence" value="ECO:0007669"/>
    <property type="project" value="UniProtKB-KW"/>
</dbReference>
<keyword evidence="4" id="KW-0560">Oxidoreductase</keyword>